<feature type="domain" description="Glycosyltransferase subfamily 4-like N-terminal" evidence="4">
    <location>
        <begin position="18"/>
        <end position="183"/>
    </location>
</feature>
<keyword evidence="2" id="KW-0808">Transferase</keyword>
<dbReference type="Gene3D" id="3.40.50.2000">
    <property type="entry name" value="Glycogen Phosphorylase B"/>
    <property type="match status" value="2"/>
</dbReference>
<evidence type="ECO:0000259" key="3">
    <source>
        <dbReference type="Pfam" id="PF00534"/>
    </source>
</evidence>
<evidence type="ECO:0000259" key="4">
    <source>
        <dbReference type="Pfam" id="PF13439"/>
    </source>
</evidence>
<dbReference type="EMBL" id="JADJZA010000001">
    <property type="protein sequence ID" value="MBK9296196.1"/>
    <property type="molecule type" value="Genomic_DNA"/>
</dbReference>
<dbReference type="GO" id="GO:0016757">
    <property type="term" value="F:glycosyltransferase activity"/>
    <property type="evidence" value="ECO:0007669"/>
    <property type="project" value="UniProtKB-KW"/>
</dbReference>
<sequence>MSIERLALVTDGPIERQDGVQRYTATVGEWMADQGIDVHYFTSGPRSEPYEAHSGTVHTLARTVSMSGNGNEFGAAVFPRRAQRSMDLLREGGFDIAHVQLPDGPFVGARVRRALGRTATAVVGTYHLMPMGKSDEVLLGAVGRLSRHLDRKLDGLTATSGMVAEFASSVTGRACDVVPPPVQLGSVTKTTHTDPVITYTGRLAKRKGVESLLHGYAELANQWSDAPPLQLIGDGPERHRLERITGQLGLQSRVSFLGRLSDDEMVDHLRRSAMAVYPAIGGESFGLVLVEAMRSGVPVIAASNPGYASTLQGHESQLFPPSNPGAFAEAARRVLSLDNAERKELITKQHVTAEQFSLNQVGPALIESYEQAMVSLHAVVE</sequence>
<gene>
    <name evidence="5" type="ORF">IPN02_04885</name>
</gene>
<evidence type="ECO:0000313" key="5">
    <source>
        <dbReference type="EMBL" id="MBK9296196.1"/>
    </source>
</evidence>
<dbReference type="Proteomes" id="UP000727993">
    <property type="component" value="Unassembled WGS sequence"/>
</dbReference>
<dbReference type="AlphaFoldDB" id="A0A936NBV4"/>
<keyword evidence="1" id="KW-0328">Glycosyltransferase</keyword>
<protein>
    <submittedName>
        <fullName evidence="5">Glycosyltransferase family 4 protein</fullName>
    </submittedName>
</protein>
<accession>A0A936NBV4</accession>
<feature type="domain" description="Glycosyl transferase family 1" evidence="3">
    <location>
        <begin position="191"/>
        <end position="345"/>
    </location>
</feature>
<dbReference type="Pfam" id="PF00534">
    <property type="entry name" value="Glycos_transf_1"/>
    <property type="match status" value="1"/>
</dbReference>
<dbReference type="SUPFAM" id="SSF53756">
    <property type="entry name" value="UDP-Glycosyltransferase/glycogen phosphorylase"/>
    <property type="match status" value="1"/>
</dbReference>
<dbReference type="InterPro" id="IPR028098">
    <property type="entry name" value="Glyco_trans_4-like_N"/>
</dbReference>
<proteinExistence type="predicted"/>
<dbReference type="CDD" id="cd03801">
    <property type="entry name" value="GT4_PimA-like"/>
    <property type="match status" value="1"/>
</dbReference>
<dbReference type="GO" id="GO:1901137">
    <property type="term" value="P:carbohydrate derivative biosynthetic process"/>
    <property type="evidence" value="ECO:0007669"/>
    <property type="project" value="UniProtKB-ARBA"/>
</dbReference>
<dbReference type="PANTHER" id="PTHR45947:SF3">
    <property type="entry name" value="SULFOQUINOVOSYL TRANSFERASE SQD2"/>
    <property type="match status" value="1"/>
</dbReference>
<evidence type="ECO:0000313" key="6">
    <source>
        <dbReference type="Proteomes" id="UP000727993"/>
    </source>
</evidence>
<evidence type="ECO:0000256" key="2">
    <source>
        <dbReference type="ARBA" id="ARBA00022679"/>
    </source>
</evidence>
<name>A0A936NBV4_9ACTN</name>
<dbReference type="InterPro" id="IPR050194">
    <property type="entry name" value="Glycosyltransferase_grp1"/>
</dbReference>
<reference evidence="5 6" key="1">
    <citation type="submission" date="2020-10" db="EMBL/GenBank/DDBJ databases">
        <title>Connecting structure to function with the recovery of over 1000 high-quality activated sludge metagenome-assembled genomes encoding full-length rRNA genes using long-read sequencing.</title>
        <authorList>
            <person name="Singleton C.M."/>
            <person name="Petriglieri F."/>
            <person name="Kristensen J.M."/>
            <person name="Kirkegaard R.H."/>
            <person name="Michaelsen T.Y."/>
            <person name="Andersen M.H."/>
            <person name="Karst S.M."/>
            <person name="Dueholm M.S."/>
            <person name="Nielsen P.H."/>
            <person name="Albertsen M."/>
        </authorList>
    </citation>
    <scope>NUCLEOTIDE SEQUENCE [LARGE SCALE GENOMIC DNA]</scope>
    <source>
        <strain evidence="5">Lyne_18-Q3-R50-59_MAXAC.006</strain>
    </source>
</reference>
<dbReference type="InterPro" id="IPR001296">
    <property type="entry name" value="Glyco_trans_1"/>
</dbReference>
<evidence type="ECO:0000256" key="1">
    <source>
        <dbReference type="ARBA" id="ARBA00022676"/>
    </source>
</evidence>
<dbReference type="Pfam" id="PF13439">
    <property type="entry name" value="Glyco_transf_4"/>
    <property type="match status" value="1"/>
</dbReference>
<dbReference type="PANTHER" id="PTHR45947">
    <property type="entry name" value="SULFOQUINOVOSYL TRANSFERASE SQD2"/>
    <property type="match status" value="1"/>
</dbReference>
<organism evidence="5 6">
    <name type="scientific">Candidatus Neomicrothrix subdominans</name>
    <dbReference type="NCBI Taxonomy" id="2954438"/>
    <lineage>
        <taxon>Bacteria</taxon>
        <taxon>Bacillati</taxon>
        <taxon>Actinomycetota</taxon>
        <taxon>Acidimicrobiia</taxon>
        <taxon>Acidimicrobiales</taxon>
        <taxon>Microthrixaceae</taxon>
        <taxon>Candidatus Neomicrothrix</taxon>
    </lineage>
</organism>
<comment type="caution">
    <text evidence="5">The sequence shown here is derived from an EMBL/GenBank/DDBJ whole genome shotgun (WGS) entry which is preliminary data.</text>
</comment>